<gene>
    <name evidence="1" type="ORF">NDU88_006178</name>
</gene>
<dbReference type="EMBL" id="JANPWB010000014">
    <property type="protein sequence ID" value="KAJ1101105.1"/>
    <property type="molecule type" value="Genomic_DNA"/>
</dbReference>
<evidence type="ECO:0000313" key="1">
    <source>
        <dbReference type="EMBL" id="KAJ1101105.1"/>
    </source>
</evidence>
<accession>A0AAV7MLK2</accession>
<dbReference type="AlphaFoldDB" id="A0AAV7MLK2"/>
<reference evidence="1" key="1">
    <citation type="journal article" date="2022" name="bioRxiv">
        <title>Sequencing and chromosome-scale assembly of the giantPleurodeles waltlgenome.</title>
        <authorList>
            <person name="Brown T."/>
            <person name="Elewa A."/>
            <person name="Iarovenko S."/>
            <person name="Subramanian E."/>
            <person name="Araus A.J."/>
            <person name="Petzold A."/>
            <person name="Susuki M."/>
            <person name="Suzuki K.-i.T."/>
            <person name="Hayashi T."/>
            <person name="Toyoda A."/>
            <person name="Oliveira C."/>
            <person name="Osipova E."/>
            <person name="Leigh N.D."/>
            <person name="Simon A."/>
            <person name="Yun M.H."/>
        </authorList>
    </citation>
    <scope>NUCLEOTIDE SEQUENCE</scope>
    <source>
        <strain evidence="1">20211129_DDA</strain>
        <tissue evidence="1">Liver</tissue>
    </source>
</reference>
<comment type="caution">
    <text evidence="1">The sequence shown here is derived from an EMBL/GenBank/DDBJ whole genome shotgun (WGS) entry which is preliminary data.</text>
</comment>
<proteinExistence type="predicted"/>
<dbReference type="Proteomes" id="UP001066276">
    <property type="component" value="Chromosome 10"/>
</dbReference>
<sequence length="155" mass="16542">MESWGARVAMGGKEIVPSSPLVCSAYDRPGRRASSEDLNVLCRLLLRSRGSAVCSTAAPCAALLSLGSAPPARPSLSERKGLGPVARSWLPSRPHCVSRLQTGAQRLSGGVSPCTVCFLTISVPPSPPVFAVTRSSRIRRPSFFVARPCPQYYIF</sequence>
<keyword evidence="2" id="KW-1185">Reference proteome</keyword>
<organism evidence="1 2">
    <name type="scientific">Pleurodeles waltl</name>
    <name type="common">Iberian ribbed newt</name>
    <dbReference type="NCBI Taxonomy" id="8319"/>
    <lineage>
        <taxon>Eukaryota</taxon>
        <taxon>Metazoa</taxon>
        <taxon>Chordata</taxon>
        <taxon>Craniata</taxon>
        <taxon>Vertebrata</taxon>
        <taxon>Euteleostomi</taxon>
        <taxon>Amphibia</taxon>
        <taxon>Batrachia</taxon>
        <taxon>Caudata</taxon>
        <taxon>Salamandroidea</taxon>
        <taxon>Salamandridae</taxon>
        <taxon>Pleurodelinae</taxon>
        <taxon>Pleurodeles</taxon>
    </lineage>
</organism>
<evidence type="ECO:0000313" key="2">
    <source>
        <dbReference type="Proteomes" id="UP001066276"/>
    </source>
</evidence>
<protein>
    <submittedName>
        <fullName evidence="1">Uncharacterized protein</fullName>
    </submittedName>
</protein>
<name>A0AAV7MLK2_PLEWA</name>